<feature type="compositionally biased region" description="Polar residues" evidence="1">
    <location>
        <begin position="99"/>
        <end position="113"/>
    </location>
</feature>
<name>A0A0G4HRU1_9ALVE</name>
<proteinExistence type="predicted"/>
<organism evidence="2">
    <name type="scientific">Chromera velia CCMP2878</name>
    <dbReference type="NCBI Taxonomy" id="1169474"/>
    <lineage>
        <taxon>Eukaryota</taxon>
        <taxon>Sar</taxon>
        <taxon>Alveolata</taxon>
        <taxon>Colpodellida</taxon>
        <taxon>Chromeraceae</taxon>
        <taxon>Chromera</taxon>
    </lineage>
</organism>
<dbReference type="PhylomeDB" id="A0A0G4HRU1"/>
<feature type="compositionally biased region" description="Acidic residues" evidence="1">
    <location>
        <begin position="13"/>
        <end position="23"/>
    </location>
</feature>
<dbReference type="VEuPathDB" id="CryptoDB:Cvel_8174"/>
<feature type="region of interest" description="Disordered" evidence="1">
    <location>
        <begin position="99"/>
        <end position="131"/>
    </location>
</feature>
<accession>A0A0G4HRU1</accession>
<dbReference type="EMBL" id="CDMZ01003635">
    <property type="protein sequence ID" value="CEM47083.1"/>
    <property type="molecule type" value="Genomic_DNA"/>
</dbReference>
<sequence>MDSGGQDYTMTGDYDDAADEDYIPPEAQHSKKTLKRNFTAGSNPEEPKIQRGQCTIDKLDGVRTTKGGHQIVPGMAALSLSGAPQMRAGFQRLNPQSARLTNAPFASTRNPNTVIPRGDPTQIPASAAATRAHAQASASASSLSLGGQARSFV</sequence>
<protein>
    <submittedName>
        <fullName evidence="2">Uncharacterized protein</fullName>
    </submittedName>
</protein>
<evidence type="ECO:0000256" key="1">
    <source>
        <dbReference type="SAM" id="MobiDB-lite"/>
    </source>
</evidence>
<reference evidence="2" key="1">
    <citation type="submission" date="2014-11" db="EMBL/GenBank/DDBJ databases">
        <authorList>
            <person name="Otto D Thomas"/>
            <person name="Naeem Raeece"/>
        </authorList>
    </citation>
    <scope>NUCLEOTIDE SEQUENCE</scope>
</reference>
<evidence type="ECO:0000313" key="2">
    <source>
        <dbReference type="EMBL" id="CEM47083.1"/>
    </source>
</evidence>
<dbReference type="AlphaFoldDB" id="A0A0G4HRU1"/>
<feature type="region of interest" description="Disordered" evidence="1">
    <location>
        <begin position="1"/>
        <end position="32"/>
    </location>
</feature>
<gene>
    <name evidence="2" type="ORF">Cvel_8174</name>
</gene>